<dbReference type="CDD" id="cd14733">
    <property type="entry name" value="BACK"/>
    <property type="match status" value="1"/>
</dbReference>
<dbReference type="PANTHER" id="PTHR24412:SF482">
    <property type="entry name" value="KELCH REPEAT AND BTB DOMAIN-CONTAINING PROTEIN F47D12.7-RELATED"/>
    <property type="match status" value="1"/>
</dbReference>
<evidence type="ECO:0000313" key="4">
    <source>
        <dbReference type="EMBL" id="CAB3404779.1"/>
    </source>
</evidence>
<dbReference type="SMART" id="SM00612">
    <property type="entry name" value="Kelch"/>
    <property type="match status" value="5"/>
</dbReference>
<dbReference type="InterPro" id="IPR011333">
    <property type="entry name" value="SKP1/BTB/POZ_sf"/>
</dbReference>
<keyword evidence="1" id="KW-0880">Kelch repeat</keyword>
<dbReference type="EMBL" id="CADEPM010000004">
    <property type="protein sequence ID" value="CAB3404779.1"/>
    <property type="molecule type" value="Genomic_DNA"/>
</dbReference>
<dbReference type="InterPro" id="IPR015915">
    <property type="entry name" value="Kelch-typ_b-propeller"/>
</dbReference>
<keyword evidence="5" id="KW-1185">Reference proteome</keyword>
<dbReference type="AlphaFoldDB" id="A0A8S1EZ29"/>
<dbReference type="Pfam" id="PF00651">
    <property type="entry name" value="BTB"/>
    <property type="match status" value="1"/>
</dbReference>
<dbReference type="Pfam" id="PF24681">
    <property type="entry name" value="Kelch_KLHDC2_KLHL20_DRC7"/>
    <property type="match status" value="1"/>
</dbReference>
<dbReference type="SUPFAM" id="SSF117281">
    <property type="entry name" value="Kelch motif"/>
    <property type="match status" value="1"/>
</dbReference>
<evidence type="ECO:0000256" key="2">
    <source>
        <dbReference type="ARBA" id="ARBA00022737"/>
    </source>
</evidence>
<name>A0A8S1EZ29_9PELO</name>
<accession>A0A8S1EZ29</accession>
<dbReference type="Gene3D" id="3.30.710.10">
    <property type="entry name" value="Potassium Channel Kv1.1, Chain A"/>
    <property type="match status" value="1"/>
</dbReference>
<dbReference type="SUPFAM" id="SSF54695">
    <property type="entry name" value="POZ domain"/>
    <property type="match status" value="1"/>
</dbReference>
<evidence type="ECO:0000256" key="1">
    <source>
        <dbReference type="ARBA" id="ARBA00022441"/>
    </source>
</evidence>
<evidence type="ECO:0000259" key="3">
    <source>
        <dbReference type="PROSITE" id="PS50097"/>
    </source>
</evidence>
<keyword evidence="2" id="KW-0677">Repeat</keyword>
<dbReference type="PROSITE" id="PS50097">
    <property type="entry name" value="BTB"/>
    <property type="match status" value="1"/>
</dbReference>
<dbReference type="Pfam" id="PF01344">
    <property type="entry name" value="Kelch_1"/>
    <property type="match status" value="2"/>
</dbReference>
<sequence length="576" mass="65825">MDPIDYPVSDPASSPPPKTAIDQSFTTYYSISPGKSCDMEYETFNLTETIRLQLSDGEEMIVERNRLCYYSNYFRCLFSSNFRDSRAPVHRIRLISATNLHILLTIPRALENGIKPEISLQKAIDLLEPAAYLQMDLMLDFISDIICDHLHYSNIVKLFHHSLLYYIPLSIRIWRRILVEFQSIYSSGEFLNFSEDELIALLCDKNLSLKSVDERQLIEKWVKSKTYEKSRNMRQFAEKNFARRPLPDGTRHEVIRNRQPSSGIVCFGGWCQRGVSQLVEVFNTRSERWQPCKFNYQVPSLKRAYHANEIVDNKLIVFGGFSGHDYYQTTLIFDLITKEGKLGKNMHDKRSYLAGASLIDSNGRKMIYACGGMNGTSRLRSVECYDYLEDVWTECGMMTLPRSDGAISTVGGRIIASGGFDGRSVHSSCEIYDPIADCWLTAGRQMRVRRTGCSSAAFMDNVCIVAGGFNGHKRLDSAELFDIREGIWHALPLMQCGRSNFGMIYSENYIYAAGGFDGQATTKENERFDLRARKWQALPDLNETKSALRLLQISDHPILDELFNIPEDFDIVKGWS</sequence>
<gene>
    <name evidence="4" type="ORF">CBOVIS_LOCUS7056</name>
</gene>
<dbReference type="Proteomes" id="UP000494206">
    <property type="component" value="Unassembled WGS sequence"/>
</dbReference>
<dbReference type="InterPro" id="IPR000210">
    <property type="entry name" value="BTB/POZ_dom"/>
</dbReference>
<reference evidence="4 5" key="1">
    <citation type="submission" date="2020-04" db="EMBL/GenBank/DDBJ databases">
        <authorList>
            <person name="Laetsch R D."/>
            <person name="Stevens L."/>
            <person name="Kumar S."/>
            <person name="Blaxter L. M."/>
        </authorList>
    </citation>
    <scope>NUCLEOTIDE SEQUENCE [LARGE SCALE GENOMIC DNA]</scope>
</reference>
<dbReference type="PANTHER" id="PTHR24412">
    <property type="entry name" value="KELCH PROTEIN"/>
    <property type="match status" value="1"/>
</dbReference>
<protein>
    <recommendedName>
        <fullName evidence="3">BTB domain-containing protein</fullName>
    </recommendedName>
</protein>
<organism evidence="4 5">
    <name type="scientific">Caenorhabditis bovis</name>
    <dbReference type="NCBI Taxonomy" id="2654633"/>
    <lineage>
        <taxon>Eukaryota</taxon>
        <taxon>Metazoa</taxon>
        <taxon>Ecdysozoa</taxon>
        <taxon>Nematoda</taxon>
        <taxon>Chromadorea</taxon>
        <taxon>Rhabditida</taxon>
        <taxon>Rhabditina</taxon>
        <taxon>Rhabditomorpha</taxon>
        <taxon>Rhabditoidea</taxon>
        <taxon>Rhabditidae</taxon>
        <taxon>Peloderinae</taxon>
        <taxon>Caenorhabditis</taxon>
    </lineage>
</organism>
<evidence type="ECO:0000313" key="5">
    <source>
        <dbReference type="Proteomes" id="UP000494206"/>
    </source>
</evidence>
<dbReference type="OrthoDB" id="5803581at2759"/>
<dbReference type="Gene3D" id="2.120.10.80">
    <property type="entry name" value="Kelch-type beta propeller"/>
    <property type="match status" value="1"/>
</dbReference>
<dbReference type="InterPro" id="IPR006652">
    <property type="entry name" value="Kelch_1"/>
</dbReference>
<proteinExistence type="predicted"/>
<comment type="caution">
    <text evidence="4">The sequence shown here is derived from an EMBL/GenBank/DDBJ whole genome shotgun (WGS) entry which is preliminary data.</text>
</comment>
<feature type="domain" description="BTB" evidence="3">
    <location>
        <begin position="48"/>
        <end position="116"/>
    </location>
</feature>